<protein>
    <submittedName>
        <fullName evidence="2">Uncharacterized protein</fullName>
    </submittedName>
</protein>
<dbReference type="AlphaFoldDB" id="A0AAE0WK73"/>
<keyword evidence="3" id="KW-1185">Reference proteome</keyword>
<dbReference type="Proteomes" id="UP001274830">
    <property type="component" value="Unassembled WGS sequence"/>
</dbReference>
<comment type="caution">
    <text evidence="2">The sequence shown here is derived from an EMBL/GenBank/DDBJ whole genome shotgun (WGS) entry which is preliminary data.</text>
</comment>
<dbReference type="EMBL" id="JAUTXT010000026">
    <property type="protein sequence ID" value="KAK3673227.1"/>
    <property type="molecule type" value="Genomic_DNA"/>
</dbReference>
<organism evidence="2 3">
    <name type="scientific">Recurvomyces mirabilis</name>
    <dbReference type="NCBI Taxonomy" id="574656"/>
    <lineage>
        <taxon>Eukaryota</taxon>
        <taxon>Fungi</taxon>
        <taxon>Dikarya</taxon>
        <taxon>Ascomycota</taxon>
        <taxon>Pezizomycotina</taxon>
        <taxon>Dothideomycetes</taxon>
        <taxon>Dothideomycetidae</taxon>
        <taxon>Mycosphaerellales</taxon>
        <taxon>Teratosphaeriaceae</taxon>
        <taxon>Recurvomyces</taxon>
    </lineage>
</organism>
<gene>
    <name evidence="2" type="ORF">LTR78_006772</name>
</gene>
<feature type="compositionally biased region" description="Basic residues" evidence="1">
    <location>
        <begin position="134"/>
        <end position="143"/>
    </location>
</feature>
<evidence type="ECO:0000313" key="2">
    <source>
        <dbReference type="EMBL" id="KAK3673227.1"/>
    </source>
</evidence>
<feature type="compositionally biased region" description="Acidic residues" evidence="1">
    <location>
        <begin position="147"/>
        <end position="156"/>
    </location>
</feature>
<sequence length="193" mass="21269">MAPTKPTSASKLSFSKPTSATQSGKIVKSSPANRKGKGGGGKKDDEDDNHGFIGPAPRRKEQKMRWDEAADIKLLLFGMDRGPIQRSEHEAIAASFKEKPTAKAIGERLSKLGTEQRTLLKRLGIFDIDAQKPKVQKSGKKGKGDKDEEAEEDEVEEQHVDEEMTGEGDDDDEHVEVDEDVELVEDHEGEESE</sequence>
<feature type="region of interest" description="Disordered" evidence="1">
    <location>
        <begin position="130"/>
        <end position="193"/>
    </location>
</feature>
<name>A0AAE0WK73_9PEZI</name>
<feature type="compositionally biased region" description="Acidic residues" evidence="1">
    <location>
        <begin position="163"/>
        <end position="193"/>
    </location>
</feature>
<feature type="region of interest" description="Disordered" evidence="1">
    <location>
        <begin position="1"/>
        <end position="65"/>
    </location>
</feature>
<proteinExistence type="predicted"/>
<feature type="compositionally biased region" description="Polar residues" evidence="1">
    <location>
        <begin position="1"/>
        <end position="24"/>
    </location>
</feature>
<accession>A0AAE0WK73</accession>
<evidence type="ECO:0000313" key="3">
    <source>
        <dbReference type="Proteomes" id="UP001274830"/>
    </source>
</evidence>
<evidence type="ECO:0000256" key="1">
    <source>
        <dbReference type="SAM" id="MobiDB-lite"/>
    </source>
</evidence>
<reference evidence="2" key="1">
    <citation type="submission" date="2023-07" db="EMBL/GenBank/DDBJ databases">
        <title>Black Yeasts Isolated from many extreme environments.</title>
        <authorList>
            <person name="Coleine C."/>
            <person name="Stajich J.E."/>
            <person name="Selbmann L."/>
        </authorList>
    </citation>
    <scope>NUCLEOTIDE SEQUENCE</scope>
    <source>
        <strain evidence="2">CCFEE 5485</strain>
    </source>
</reference>